<proteinExistence type="predicted"/>
<dbReference type="EMBL" id="JACOPO010000001">
    <property type="protein sequence ID" value="MBC5721420.1"/>
    <property type="molecule type" value="Genomic_DNA"/>
</dbReference>
<sequence>MEKNSNPAALTPQGVDQEAFDRVWRRVMPDQAQSPIAIGRAEVDEIAPAETAPQDQCEAAPVPAEPPVQPAASPTPPPPSRSKAEEEPPFCLGSQSQGEEQTLTSLMDLAKEGVFIAQALVRRGGSCSRSLSCLAADHRRALRQLSAAYFLITGQRYRPPTPSVVINASLPLALRDQFVWEQRWERANQQAAETTSDACLKELYQELAQDGVLHAATIRSLLEQMG</sequence>
<keyword evidence="3" id="KW-1185">Reference proteome</keyword>
<dbReference type="Proteomes" id="UP000628736">
    <property type="component" value="Unassembled WGS sequence"/>
</dbReference>
<feature type="region of interest" description="Disordered" evidence="1">
    <location>
        <begin position="31"/>
        <end position="97"/>
    </location>
</feature>
<evidence type="ECO:0000313" key="2">
    <source>
        <dbReference type="EMBL" id="MBC5721420.1"/>
    </source>
</evidence>
<accession>A0A8J6IWY3</accession>
<gene>
    <name evidence="2" type="ORF">H8S11_01085</name>
</gene>
<name>A0A8J6IWY3_9FIRM</name>
<dbReference type="RefSeq" id="WP_186851896.1">
    <property type="nucleotide sequence ID" value="NZ_JACOPO010000001.1"/>
</dbReference>
<organism evidence="2 3">
    <name type="scientific">Flintibacter hominis</name>
    <dbReference type="NCBI Taxonomy" id="2763048"/>
    <lineage>
        <taxon>Bacteria</taxon>
        <taxon>Bacillati</taxon>
        <taxon>Bacillota</taxon>
        <taxon>Clostridia</taxon>
        <taxon>Eubacteriales</taxon>
        <taxon>Flintibacter</taxon>
    </lineage>
</organism>
<evidence type="ECO:0000256" key="1">
    <source>
        <dbReference type="SAM" id="MobiDB-lite"/>
    </source>
</evidence>
<reference evidence="2" key="1">
    <citation type="submission" date="2020-08" db="EMBL/GenBank/DDBJ databases">
        <title>Genome public.</title>
        <authorList>
            <person name="Liu C."/>
            <person name="Sun Q."/>
        </authorList>
    </citation>
    <scope>NUCLEOTIDE SEQUENCE</scope>
    <source>
        <strain evidence="2">NSJ-23</strain>
    </source>
</reference>
<dbReference type="AlphaFoldDB" id="A0A8J6IWY3"/>
<feature type="compositionally biased region" description="Pro residues" evidence="1">
    <location>
        <begin position="63"/>
        <end position="80"/>
    </location>
</feature>
<evidence type="ECO:0000313" key="3">
    <source>
        <dbReference type="Proteomes" id="UP000628736"/>
    </source>
</evidence>
<protein>
    <submittedName>
        <fullName evidence="2">Rubrerythrin</fullName>
    </submittedName>
</protein>
<comment type="caution">
    <text evidence="2">The sequence shown here is derived from an EMBL/GenBank/DDBJ whole genome shotgun (WGS) entry which is preliminary data.</text>
</comment>